<reference evidence="1" key="1">
    <citation type="submission" date="2021-10" db="EMBL/GenBank/DDBJ databases">
        <title>Anaerobic single-cell dispensing facilitates the cultivation of human gut bacteria.</title>
        <authorList>
            <person name="Afrizal A."/>
        </authorList>
    </citation>
    <scope>NUCLEOTIDE SEQUENCE</scope>
    <source>
        <strain evidence="1">CLA-AA-H250</strain>
    </source>
</reference>
<protein>
    <submittedName>
        <fullName evidence="1">DUF2625 family protein</fullName>
    </submittedName>
</protein>
<organism evidence="1 2">
    <name type="scientific">Hominenteromicrobium mulieris</name>
    <dbReference type="NCBI Taxonomy" id="2885357"/>
    <lineage>
        <taxon>Bacteria</taxon>
        <taxon>Bacillati</taxon>
        <taxon>Bacillota</taxon>
        <taxon>Clostridia</taxon>
        <taxon>Eubacteriales</taxon>
        <taxon>Oscillospiraceae</taxon>
        <taxon>Hominenteromicrobium</taxon>
    </lineage>
</organism>
<comment type="caution">
    <text evidence="1">The sequence shown here is derived from an EMBL/GenBank/DDBJ whole genome shotgun (WGS) entry which is preliminary data.</text>
</comment>
<name>A0AAE3AI68_9FIRM</name>
<dbReference type="Proteomes" id="UP001199424">
    <property type="component" value="Unassembled WGS sequence"/>
</dbReference>
<dbReference type="AlphaFoldDB" id="A0AAE3AI68"/>
<gene>
    <name evidence="1" type="ORF">LKD31_07460</name>
</gene>
<evidence type="ECO:0000313" key="1">
    <source>
        <dbReference type="EMBL" id="MCC2136852.1"/>
    </source>
</evidence>
<dbReference type="InterPro" id="IPR021239">
    <property type="entry name" value="DUF2625"/>
</dbReference>
<dbReference type="EMBL" id="JAJEQC010000006">
    <property type="protein sequence ID" value="MCC2136852.1"/>
    <property type="molecule type" value="Genomic_DNA"/>
</dbReference>
<dbReference type="RefSeq" id="WP_308449212.1">
    <property type="nucleotide sequence ID" value="NZ_JAJEQC010000006.1"/>
</dbReference>
<dbReference type="Pfam" id="PF10946">
    <property type="entry name" value="DUF2625"/>
    <property type="match status" value="1"/>
</dbReference>
<evidence type="ECO:0000313" key="2">
    <source>
        <dbReference type="Proteomes" id="UP001199424"/>
    </source>
</evidence>
<accession>A0AAE3AI68</accession>
<proteinExistence type="predicted"/>
<keyword evidence="2" id="KW-1185">Reference proteome</keyword>
<sequence>MTPNTKIFTDLLRESRAFLTVSAAEYGAGHNAAEAFRILPDSMLGVLVCHCETVSCAGGLLHLYGGGQLLARNTKDNKPFSELLFLGDLGDGGLFAVSCIDTAIAKRGEMLFLSPGALNFEPMGIDTAEFIRWALESRKETLKGVWLTGEILSPRALKKHITAKLDLLDRLDMLKTEGDA</sequence>